<proteinExistence type="predicted"/>
<dbReference type="Proteomes" id="UP001165101">
    <property type="component" value="Unassembled WGS sequence"/>
</dbReference>
<accession>A0ACB5U191</accession>
<evidence type="ECO:0000313" key="1">
    <source>
        <dbReference type="EMBL" id="GME99511.1"/>
    </source>
</evidence>
<reference evidence="1" key="1">
    <citation type="submission" date="2023-04" db="EMBL/GenBank/DDBJ databases">
        <title>Candida boidinii NBRC 1967.</title>
        <authorList>
            <person name="Ichikawa N."/>
            <person name="Sato H."/>
            <person name="Tonouchi N."/>
        </authorList>
    </citation>
    <scope>NUCLEOTIDE SEQUENCE</scope>
    <source>
        <strain evidence="1">NBRC 1967</strain>
    </source>
</reference>
<organism evidence="1 2">
    <name type="scientific">Candida boidinii</name>
    <name type="common">Yeast</name>
    <dbReference type="NCBI Taxonomy" id="5477"/>
    <lineage>
        <taxon>Eukaryota</taxon>
        <taxon>Fungi</taxon>
        <taxon>Dikarya</taxon>
        <taxon>Ascomycota</taxon>
        <taxon>Saccharomycotina</taxon>
        <taxon>Pichiomycetes</taxon>
        <taxon>Pichiales</taxon>
        <taxon>Pichiaceae</taxon>
        <taxon>Ogataea</taxon>
        <taxon>Ogataea/Candida clade</taxon>
    </lineage>
</organism>
<gene>
    <name evidence="1" type="ORF">Cboi01_000531300</name>
</gene>
<dbReference type="EMBL" id="BSXV01004008">
    <property type="protein sequence ID" value="GME99511.1"/>
    <property type="molecule type" value="Genomic_DNA"/>
</dbReference>
<name>A0ACB5U191_CANBO</name>
<protein>
    <submittedName>
        <fullName evidence="1">Unnamed protein product</fullName>
    </submittedName>
</protein>
<keyword evidence="2" id="KW-1185">Reference proteome</keyword>
<comment type="caution">
    <text evidence="1">The sequence shown here is derived from an EMBL/GenBank/DDBJ whole genome shotgun (WGS) entry which is preliminary data.</text>
</comment>
<sequence>MKLTPTLILDAPTYMNPVGERTLSLRSLEIQVIENLGVTNDMFEVIDLTDNEIRILNGLPNLVKLKTLLLGRNSIQIMQLNHTHNINNNNNNNNNSHTLANLKTLSLIENNLKNLHDLIGLRNFKNLENLYLNHNPVTNLKNYRLFVIWLLPNLKILDFNKIKEKERNLSSEYFGKNFENKSDLAEKILNSSSNEITLELLNSINNDINSNTLIEKDDLKLNKKINRLSEEEKLSLQQQLENATTLDEIERLENLIKNDGN</sequence>
<evidence type="ECO:0000313" key="2">
    <source>
        <dbReference type="Proteomes" id="UP001165101"/>
    </source>
</evidence>